<dbReference type="EMBL" id="JAQOWY010000217">
    <property type="protein sequence ID" value="KAK1846973.1"/>
    <property type="molecule type" value="Genomic_DNA"/>
</dbReference>
<sequence>MLDSSSQCVSGLEERDKMLTLHMSCNENSTTTTTSTLRAEEIGASDGPVAEDVRWLEPKSCDGPKRA</sequence>
<dbReference type="AlphaFoldDB" id="A0AAD9AF52"/>
<name>A0AAD9AF52_9PEZI</name>
<evidence type="ECO:0000256" key="1">
    <source>
        <dbReference type="SAM" id="MobiDB-lite"/>
    </source>
</evidence>
<accession>A0AAD9AF52</accession>
<gene>
    <name evidence="2" type="ORF">CCHR01_10367</name>
</gene>
<dbReference type="Proteomes" id="UP001243330">
    <property type="component" value="Unassembled WGS sequence"/>
</dbReference>
<proteinExistence type="predicted"/>
<reference evidence="2" key="1">
    <citation type="submission" date="2023-01" db="EMBL/GenBank/DDBJ databases">
        <title>Colletotrichum chrysophilum M932 genome sequence.</title>
        <authorList>
            <person name="Baroncelli R."/>
        </authorList>
    </citation>
    <scope>NUCLEOTIDE SEQUENCE</scope>
    <source>
        <strain evidence="2">M932</strain>
    </source>
</reference>
<feature type="region of interest" description="Disordered" evidence="1">
    <location>
        <begin position="25"/>
        <end position="49"/>
    </location>
</feature>
<evidence type="ECO:0000313" key="3">
    <source>
        <dbReference type="Proteomes" id="UP001243330"/>
    </source>
</evidence>
<evidence type="ECO:0000313" key="2">
    <source>
        <dbReference type="EMBL" id="KAK1846973.1"/>
    </source>
</evidence>
<protein>
    <submittedName>
        <fullName evidence="2">Uncharacterized protein</fullName>
    </submittedName>
</protein>
<keyword evidence="3" id="KW-1185">Reference proteome</keyword>
<organism evidence="2 3">
    <name type="scientific">Colletotrichum chrysophilum</name>
    <dbReference type="NCBI Taxonomy" id="1836956"/>
    <lineage>
        <taxon>Eukaryota</taxon>
        <taxon>Fungi</taxon>
        <taxon>Dikarya</taxon>
        <taxon>Ascomycota</taxon>
        <taxon>Pezizomycotina</taxon>
        <taxon>Sordariomycetes</taxon>
        <taxon>Hypocreomycetidae</taxon>
        <taxon>Glomerellales</taxon>
        <taxon>Glomerellaceae</taxon>
        <taxon>Colletotrichum</taxon>
        <taxon>Colletotrichum gloeosporioides species complex</taxon>
    </lineage>
</organism>
<comment type="caution">
    <text evidence="2">The sequence shown here is derived from an EMBL/GenBank/DDBJ whole genome shotgun (WGS) entry which is preliminary data.</text>
</comment>